<evidence type="ECO:0000259" key="2">
    <source>
        <dbReference type="Pfam" id="PF09994"/>
    </source>
</evidence>
<protein>
    <recommendedName>
        <fullName evidence="2">T6SS Phospholipase effector Tle1-like catalytic domain-containing protein</fullName>
    </recommendedName>
</protein>
<proteinExistence type="predicted"/>
<evidence type="ECO:0000313" key="4">
    <source>
        <dbReference type="Proteomes" id="UP001301769"/>
    </source>
</evidence>
<dbReference type="EMBL" id="MU858201">
    <property type="protein sequence ID" value="KAK4209571.1"/>
    <property type="molecule type" value="Genomic_DNA"/>
</dbReference>
<feature type="compositionally biased region" description="Basic and acidic residues" evidence="1">
    <location>
        <begin position="366"/>
        <end position="381"/>
    </location>
</feature>
<feature type="region of interest" description="Disordered" evidence="1">
    <location>
        <begin position="1"/>
        <end position="58"/>
    </location>
</feature>
<accession>A0AAN7B1S7</accession>
<feature type="region of interest" description="Disordered" evidence="1">
    <location>
        <begin position="514"/>
        <end position="538"/>
    </location>
</feature>
<dbReference type="Proteomes" id="UP001301769">
    <property type="component" value="Unassembled WGS sequence"/>
</dbReference>
<feature type="region of interest" description="Disordered" evidence="1">
    <location>
        <begin position="414"/>
        <end position="433"/>
    </location>
</feature>
<sequence>MDKSHLAPDPRDARPRGRSTERESASDPHEEYFSASTQHLPLPHSTMPEGKDDARGRRKPRKLVLCFDGTGNKFHGDDSDSNILKIFRMLDRTASDQFHYYQPGIGTYVVSNSLTHTSTYARIKSWYMKAKDSAIGSSFDHHVVGGYRFLMRFYNPGDEIYIFGFSRGAYIARFLAEMLDYCGLLSHGNEEMVTFAWKAFSSWQSRRDNDTEEGIRKRKEMYTFMKGFRETFSRPVRRIRFLGLFDTVNSVPRFETAWMERSKFPYTAKTSAKVIRHAVSIDERRAKFRQDLIYQSDQAKKTGKEHHSASAKMHELSEKYRKRHSTVGGHPASKTDNRGRRPTLAVPEDVAPYRARSRSSRTHRTQKTEGSVRDFANHDGVSETSVAPHPHDDDEDDPAESEDEHDQDIDEVWFAGGHGDIGGGWDTTPGEKPASHIPLAWMVREATKAGLTFDPDKVKGLGCMNWEEEEAASKPRFTWEDSTATQADDHADPRPVPDIMIRAPSSSTPKLFQNATFSHDEKANSDKNVRRKSESEPPLSFKDMMHQCHCARIHDSLSYECGLGWSTVLGWKVMEFLPLRRMDLQPNGEWKPIRWPLPCGEVRDIPDGVRVHGSVIRRMQRDEKYRPGNLIIGGGGRGVRFANDQYRHEDWVCVEGENDPVGEIWMKKKAAEKTSEKAD</sequence>
<comment type="caution">
    <text evidence="3">The sequence shown here is derived from an EMBL/GenBank/DDBJ whole genome shotgun (WGS) entry which is preliminary data.</text>
</comment>
<gene>
    <name evidence="3" type="ORF">QBC37DRAFT_430234</name>
</gene>
<dbReference type="InterPro" id="IPR018712">
    <property type="entry name" value="Tle1-like_cat"/>
</dbReference>
<evidence type="ECO:0000313" key="3">
    <source>
        <dbReference type="EMBL" id="KAK4209571.1"/>
    </source>
</evidence>
<feature type="compositionally biased region" description="Basic residues" evidence="1">
    <location>
        <begin position="355"/>
        <end position="365"/>
    </location>
</feature>
<name>A0AAN7B1S7_9PEZI</name>
<dbReference type="AlphaFoldDB" id="A0AAN7B1S7"/>
<keyword evidence="4" id="KW-1185">Reference proteome</keyword>
<reference evidence="3" key="1">
    <citation type="journal article" date="2023" name="Mol. Phylogenet. Evol.">
        <title>Genome-scale phylogeny and comparative genomics of the fungal order Sordariales.</title>
        <authorList>
            <person name="Hensen N."/>
            <person name="Bonometti L."/>
            <person name="Westerberg I."/>
            <person name="Brannstrom I.O."/>
            <person name="Guillou S."/>
            <person name="Cros-Aarteil S."/>
            <person name="Calhoun S."/>
            <person name="Haridas S."/>
            <person name="Kuo A."/>
            <person name="Mondo S."/>
            <person name="Pangilinan J."/>
            <person name="Riley R."/>
            <person name="LaButti K."/>
            <person name="Andreopoulos B."/>
            <person name="Lipzen A."/>
            <person name="Chen C."/>
            <person name="Yan M."/>
            <person name="Daum C."/>
            <person name="Ng V."/>
            <person name="Clum A."/>
            <person name="Steindorff A."/>
            <person name="Ohm R.A."/>
            <person name="Martin F."/>
            <person name="Silar P."/>
            <person name="Natvig D.O."/>
            <person name="Lalanne C."/>
            <person name="Gautier V."/>
            <person name="Ament-Velasquez S.L."/>
            <person name="Kruys A."/>
            <person name="Hutchinson M.I."/>
            <person name="Powell A.J."/>
            <person name="Barry K."/>
            <person name="Miller A.N."/>
            <person name="Grigoriev I.V."/>
            <person name="Debuchy R."/>
            <person name="Gladieux P."/>
            <person name="Hiltunen Thoren M."/>
            <person name="Johannesson H."/>
        </authorList>
    </citation>
    <scope>NUCLEOTIDE SEQUENCE</scope>
    <source>
        <strain evidence="3">PSN293</strain>
    </source>
</reference>
<reference evidence="3" key="2">
    <citation type="submission" date="2023-05" db="EMBL/GenBank/DDBJ databases">
        <authorList>
            <consortium name="Lawrence Berkeley National Laboratory"/>
            <person name="Steindorff A."/>
            <person name="Hensen N."/>
            <person name="Bonometti L."/>
            <person name="Westerberg I."/>
            <person name="Brannstrom I.O."/>
            <person name="Guillou S."/>
            <person name="Cros-Aarteil S."/>
            <person name="Calhoun S."/>
            <person name="Haridas S."/>
            <person name="Kuo A."/>
            <person name="Mondo S."/>
            <person name="Pangilinan J."/>
            <person name="Riley R."/>
            <person name="Labutti K."/>
            <person name="Andreopoulos B."/>
            <person name="Lipzen A."/>
            <person name="Chen C."/>
            <person name="Yanf M."/>
            <person name="Daum C."/>
            <person name="Ng V."/>
            <person name="Clum A."/>
            <person name="Ohm R."/>
            <person name="Martin F."/>
            <person name="Silar P."/>
            <person name="Natvig D."/>
            <person name="Lalanne C."/>
            <person name="Gautier V."/>
            <person name="Ament-Velasquez S.L."/>
            <person name="Kruys A."/>
            <person name="Hutchinson M.I."/>
            <person name="Powell A.J."/>
            <person name="Barry K."/>
            <person name="Miller A.N."/>
            <person name="Grigoriev I.V."/>
            <person name="Debuchy R."/>
            <person name="Gladieux P."/>
            <person name="Thoren M.H."/>
            <person name="Johannesson H."/>
        </authorList>
    </citation>
    <scope>NUCLEOTIDE SEQUENCE</scope>
    <source>
        <strain evidence="3">PSN293</strain>
    </source>
</reference>
<dbReference type="PANTHER" id="PTHR33840:SF2">
    <property type="entry name" value="TLE1 PHOSPHOLIPASE DOMAIN-CONTAINING PROTEIN"/>
    <property type="match status" value="1"/>
</dbReference>
<evidence type="ECO:0000256" key="1">
    <source>
        <dbReference type="SAM" id="MobiDB-lite"/>
    </source>
</evidence>
<organism evidence="3 4">
    <name type="scientific">Rhypophila decipiens</name>
    <dbReference type="NCBI Taxonomy" id="261697"/>
    <lineage>
        <taxon>Eukaryota</taxon>
        <taxon>Fungi</taxon>
        <taxon>Dikarya</taxon>
        <taxon>Ascomycota</taxon>
        <taxon>Pezizomycotina</taxon>
        <taxon>Sordariomycetes</taxon>
        <taxon>Sordariomycetidae</taxon>
        <taxon>Sordariales</taxon>
        <taxon>Naviculisporaceae</taxon>
        <taxon>Rhypophila</taxon>
    </lineage>
</organism>
<feature type="compositionally biased region" description="Basic and acidic residues" evidence="1">
    <location>
        <begin position="1"/>
        <end position="32"/>
    </location>
</feature>
<dbReference type="Pfam" id="PF09994">
    <property type="entry name" value="T6SS_Tle1-like_cat"/>
    <property type="match status" value="1"/>
</dbReference>
<feature type="compositionally biased region" description="Gly residues" evidence="1">
    <location>
        <begin position="416"/>
        <end position="425"/>
    </location>
</feature>
<feature type="compositionally biased region" description="Acidic residues" evidence="1">
    <location>
        <begin position="393"/>
        <end position="405"/>
    </location>
</feature>
<dbReference type="PANTHER" id="PTHR33840">
    <property type="match status" value="1"/>
</dbReference>
<feature type="region of interest" description="Disordered" evidence="1">
    <location>
        <begin position="470"/>
        <end position="500"/>
    </location>
</feature>
<feature type="region of interest" description="Disordered" evidence="1">
    <location>
        <begin position="319"/>
        <end position="405"/>
    </location>
</feature>
<feature type="compositionally biased region" description="Basic and acidic residues" evidence="1">
    <location>
        <begin position="518"/>
        <end position="535"/>
    </location>
</feature>
<feature type="domain" description="T6SS Phospholipase effector Tle1-like catalytic" evidence="2">
    <location>
        <begin position="61"/>
        <end position="445"/>
    </location>
</feature>